<dbReference type="Proteomes" id="UP000187203">
    <property type="component" value="Unassembled WGS sequence"/>
</dbReference>
<name>A0A1R3G3F9_9ROSI</name>
<reference evidence="3" key="1">
    <citation type="submission" date="2013-09" db="EMBL/GenBank/DDBJ databases">
        <title>Corchorus olitorius genome sequencing.</title>
        <authorList>
            <person name="Alam M."/>
            <person name="Haque M.S."/>
            <person name="Islam M.S."/>
            <person name="Emdad E.M."/>
            <person name="Islam M.M."/>
            <person name="Ahmed B."/>
            <person name="Halim A."/>
            <person name="Hossen Q.M.M."/>
            <person name="Hossain M.Z."/>
            <person name="Ahmed R."/>
            <person name="Khan M.M."/>
            <person name="Islam R."/>
            <person name="Rashid M.M."/>
            <person name="Khan S.A."/>
            <person name="Rahman M.S."/>
            <person name="Alam M."/>
            <person name="Yahiya A.S."/>
            <person name="Khan M.S."/>
            <person name="Azam M.S."/>
            <person name="Haque T."/>
            <person name="Lashkar M.Z.H."/>
            <person name="Akhand A.I."/>
            <person name="Morshed G."/>
            <person name="Roy S."/>
            <person name="Uddin K.S."/>
            <person name="Rabeya T."/>
            <person name="Hossain A.S."/>
            <person name="Chowdhury A."/>
            <person name="Snigdha A.R."/>
            <person name="Mortoza M.S."/>
            <person name="Matin S.A."/>
            <person name="Hoque S.M.E."/>
            <person name="Islam M.K."/>
            <person name="Roy D.K."/>
            <person name="Haider R."/>
            <person name="Moosa M.M."/>
            <person name="Elias S.M."/>
            <person name="Hasan A.M."/>
            <person name="Jahan S."/>
            <person name="Shafiuddin M."/>
            <person name="Mahmood N."/>
            <person name="Shommy N.S."/>
        </authorList>
    </citation>
    <scope>NUCLEOTIDE SEQUENCE [LARGE SCALE GENOMIC DNA]</scope>
    <source>
        <strain evidence="3">cv. O-4</strain>
    </source>
</reference>
<dbReference type="EMBL" id="AWUE01023828">
    <property type="protein sequence ID" value="OMO52603.1"/>
    <property type="molecule type" value="Genomic_DNA"/>
</dbReference>
<organism evidence="2 3">
    <name type="scientific">Corchorus olitorius</name>
    <dbReference type="NCBI Taxonomy" id="93759"/>
    <lineage>
        <taxon>Eukaryota</taxon>
        <taxon>Viridiplantae</taxon>
        <taxon>Streptophyta</taxon>
        <taxon>Embryophyta</taxon>
        <taxon>Tracheophyta</taxon>
        <taxon>Spermatophyta</taxon>
        <taxon>Magnoliopsida</taxon>
        <taxon>eudicotyledons</taxon>
        <taxon>Gunneridae</taxon>
        <taxon>Pentapetalae</taxon>
        <taxon>rosids</taxon>
        <taxon>malvids</taxon>
        <taxon>Malvales</taxon>
        <taxon>Malvaceae</taxon>
        <taxon>Grewioideae</taxon>
        <taxon>Apeibeae</taxon>
        <taxon>Corchorus</taxon>
    </lineage>
</organism>
<sequence length="37" mass="3997">MNLEAEDSYLVPSVGEGDGGGSPRGAWFDAGDEWIRR</sequence>
<keyword evidence="3" id="KW-1185">Reference proteome</keyword>
<accession>A0A1R3G3F9</accession>
<evidence type="ECO:0000256" key="1">
    <source>
        <dbReference type="SAM" id="MobiDB-lite"/>
    </source>
</evidence>
<protein>
    <submittedName>
        <fullName evidence="2">Uncharacterized protein</fullName>
    </submittedName>
</protein>
<comment type="caution">
    <text evidence="2">The sequence shown here is derived from an EMBL/GenBank/DDBJ whole genome shotgun (WGS) entry which is preliminary data.</text>
</comment>
<evidence type="ECO:0000313" key="3">
    <source>
        <dbReference type="Proteomes" id="UP000187203"/>
    </source>
</evidence>
<feature type="region of interest" description="Disordered" evidence="1">
    <location>
        <begin position="1"/>
        <end position="37"/>
    </location>
</feature>
<evidence type="ECO:0000313" key="2">
    <source>
        <dbReference type="EMBL" id="OMO52603.1"/>
    </source>
</evidence>
<dbReference type="AlphaFoldDB" id="A0A1R3G3F9"/>
<gene>
    <name evidence="2" type="ORF">COLO4_37077</name>
</gene>
<proteinExistence type="predicted"/>